<keyword evidence="6" id="KW-1185">Reference proteome</keyword>
<comment type="caution">
    <text evidence="5">The sequence shown here is derived from an EMBL/GenBank/DDBJ whole genome shotgun (WGS) entry which is preliminary data.</text>
</comment>
<feature type="region of interest" description="Disordered" evidence="3">
    <location>
        <begin position="63"/>
        <end position="90"/>
    </location>
</feature>
<feature type="domain" description="ATPase AAA-type core" evidence="4">
    <location>
        <begin position="2"/>
        <end position="63"/>
    </location>
</feature>
<dbReference type="Proteomes" id="UP000631114">
    <property type="component" value="Unassembled WGS sequence"/>
</dbReference>
<feature type="non-terminal residue" evidence="5">
    <location>
        <position position="118"/>
    </location>
</feature>
<dbReference type="PANTHER" id="PTHR23073">
    <property type="entry name" value="26S PROTEASOME REGULATORY SUBUNIT"/>
    <property type="match status" value="1"/>
</dbReference>
<dbReference type="OrthoDB" id="664053at2759"/>
<dbReference type="AlphaFoldDB" id="A0A835I8L9"/>
<dbReference type="GO" id="GO:0016887">
    <property type="term" value="F:ATP hydrolysis activity"/>
    <property type="evidence" value="ECO:0007669"/>
    <property type="project" value="InterPro"/>
</dbReference>
<proteinExistence type="predicted"/>
<keyword evidence="1" id="KW-0547">Nucleotide-binding</keyword>
<reference evidence="5 6" key="1">
    <citation type="submission" date="2020-10" db="EMBL/GenBank/DDBJ databases">
        <title>The Coptis chinensis genome and diversification of protoberbering-type alkaloids.</title>
        <authorList>
            <person name="Wang B."/>
            <person name="Shu S."/>
            <person name="Song C."/>
            <person name="Liu Y."/>
        </authorList>
    </citation>
    <scope>NUCLEOTIDE SEQUENCE [LARGE SCALE GENOMIC DNA]</scope>
    <source>
        <strain evidence="5">HL-2020</strain>
        <tissue evidence="5">Leaf</tissue>
    </source>
</reference>
<dbReference type="InterPro" id="IPR003959">
    <property type="entry name" value="ATPase_AAA_core"/>
</dbReference>
<name>A0A835I8L9_9MAGN</name>
<accession>A0A835I8L9</accession>
<evidence type="ECO:0000313" key="6">
    <source>
        <dbReference type="Proteomes" id="UP000631114"/>
    </source>
</evidence>
<sequence length="118" mass="13300">TVANSTSATFLRVVGSELIQKYLGEGPKLVRALFRVTDDLSPSIVFIDEIDTVGTKRTLSTLNENEPMDDENLNESMDIDGSGRDAQNGRRWKSPLEQLQHWQMNRRKLVCNAVCFSI</sequence>
<dbReference type="InterPro" id="IPR027417">
    <property type="entry name" value="P-loop_NTPase"/>
</dbReference>
<dbReference type="Pfam" id="PF00004">
    <property type="entry name" value="AAA"/>
    <property type="match status" value="1"/>
</dbReference>
<protein>
    <recommendedName>
        <fullName evidence="4">ATPase AAA-type core domain-containing protein</fullName>
    </recommendedName>
</protein>
<dbReference type="InterPro" id="IPR050221">
    <property type="entry name" value="26S_Proteasome_ATPase"/>
</dbReference>
<organism evidence="5 6">
    <name type="scientific">Coptis chinensis</name>
    <dbReference type="NCBI Taxonomy" id="261450"/>
    <lineage>
        <taxon>Eukaryota</taxon>
        <taxon>Viridiplantae</taxon>
        <taxon>Streptophyta</taxon>
        <taxon>Embryophyta</taxon>
        <taxon>Tracheophyta</taxon>
        <taxon>Spermatophyta</taxon>
        <taxon>Magnoliopsida</taxon>
        <taxon>Ranunculales</taxon>
        <taxon>Ranunculaceae</taxon>
        <taxon>Coptidoideae</taxon>
        <taxon>Coptis</taxon>
    </lineage>
</organism>
<dbReference type="EMBL" id="JADFTS010000003">
    <property type="protein sequence ID" value="KAF9612816.1"/>
    <property type="molecule type" value="Genomic_DNA"/>
</dbReference>
<dbReference type="GO" id="GO:0005524">
    <property type="term" value="F:ATP binding"/>
    <property type="evidence" value="ECO:0007669"/>
    <property type="project" value="UniProtKB-KW"/>
</dbReference>
<evidence type="ECO:0000259" key="4">
    <source>
        <dbReference type="Pfam" id="PF00004"/>
    </source>
</evidence>
<gene>
    <name evidence="5" type="ORF">IFM89_004226</name>
</gene>
<dbReference type="Gene3D" id="3.40.50.300">
    <property type="entry name" value="P-loop containing nucleotide triphosphate hydrolases"/>
    <property type="match status" value="1"/>
</dbReference>
<dbReference type="SUPFAM" id="SSF52540">
    <property type="entry name" value="P-loop containing nucleoside triphosphate hydrolases"/>
    <property type="match status" value="1"/>
</dbReference>
<keyword evidence="2" id="KW-0067">ATP-binding</keyword>
<evidence type="ECO:0000256" key="2">
    <source>
        <dbReference type="ARBA" id="ARBA00022840"/>
    </source>
</evidence>
<evidence type="ECO:0000256" key="1">
    <source>
        <dbReference type="ARBA" id="ARBA00022741"/>
    </source>
</evidence>
<evidence type="ECO:0000313" key="5">
    <source>
        <dbReference type="EMBL" id="KAF9612816.1"/>
    </source>
</evidence>
<evidence type="ECO:0000256" key="3">
    <source>
        <dbReference type="SAM" id="MobiDB-lite"/>
    </source>
</evidence>